<sequence length="89" mass="9796">MSNKKYEEIEREIDKLKAEKNKSSVLSGGSAAFNIAVELVSGVIVGVIIGLFFDNLFDSKPAFLIICLILATIAVFRSIWNKYIKNNGA</sequence>
<evidence type="ECO:0000313" key="3">
    <source>
        <dbReference type="Proteomes" id="UP001291687"/>
    </source>
</evidence>
<dbReference type="EMBL" id="JARJFB010000062">
    <property type="protein sequence ID" value="MEA0970928.1"/>
    <property type="molecule type" value="Genomic_DNA"/>
</dbReference>
<comment type="caution">
    <text evidence="2">The sequence shown here is derived from an EMBL/GenBank/DDBJ whole genome shotgun (WGS) entry which is preliminary data.</text>
</comment>
<keyword evidence="3" id="KW-1185">Reference proteome</keyword>
<dbReference type="Pfam" id="PF09527">
    <property type="entry name" value="ATPase_gene1"/>
    <property type="match status" value="1"/>
</dbReference>
<protein>
    <submittedName>
        <fullName evidence="2">F0F1-ATPase subunit Ca2+/Mg2+ transporter domain protein</fullName>
    </submittedName>
</protein>
<accession>A0ABU5NCN4</accession>
<gene>
    <name evidence="2" type="ORF">Megvenef_00897</name>
</gene>
<reference evidence="2 3" key="1">
    <citation type="submission" date="2023-03" db="EMBL/GenBank/DDBJ databases">
        <title>Host association and intracellularity evolved multiple times independently in the Rickettsiales.</title>
        <authorList>
            <person name="Castelli M."/>
            <person name="Nardi T."/>
            <person name="Gammuto L."/>
            <person name="Bellinzona G."/>
            <person name="Sabaneyeva E."/>
            <person name="Potekhin A."/>
            <person name="Serra V."/>
            <person name="Petroni G."/>
            <person name="Sassera D."/>
        </authorList>
    </citation>
    <scope>NUCLEOTIDE SEQUENCE [LARGE SCALE GENOMIC DNA]</scope>
    <source>
        <strain evidence="2 3">Sr 2-6</strain>
    </source>
</reference>
<name>A0ABU5NCN4_9RICK</name>
<feature type="transmembrane region" description="Helical" evidence="1">
    <location>
        <begin position="62"/>
        <end position="80"/>
    </location>
</feature>
<dbReference type="RefSeq" id="WP_322776825.1">
    <property type="nucleotide sequence ID" value="NZ_JARJFB010000062.1"/>
</dbReference>
<keyword evidence="1" id="KW-0472">Membrane</keyword>
<organism evidence="2 3">
    <name type="scientific">Candidatus Megaera venefica</name>
    <dbReference type="NCBI Taxonomy" id="2055910"/>
    <lineage>
        <taxon>Bacteria</taxon>
        <taxon>Pseudomonadati</taxon>
        <taxon>Pseudomonadota</taxon>
        <taxon>Alphaproteobacteria</taxon>
        <taxon>Rickettsiales</taxon>
        <taxon>Rickettsiaceae</taxon>
        <taxon>Candidatus Megaera</taxon>
    </lineage>
</organism>
<feature type="transmembrane region" description="Helical" evidence="1">
    <location>
        <begin position="31"/>
        <end position="53"/>
    </location>
</feature>
<proteinExistence type="predicted"/>
<keyword evidence="1" id="KW-1133">Transmembrane helix</keyword>
<dbReference type="InterPro" id="IPR032820">
    <property type="entry name" value="ATPase_put"/>
</dbReference>
<keyword evidence="1" id="KW-0812">Transmembrane</keyword>
<dbReference type="Proteomes" id="UP001291687">
    <property type="component" value="Unassembled WGS sequence"/>
</dbReference>
<evidence type="ECO:0000313" key="2">
    <source>
        <dbReference type="EMBL" id="MEA0970928.1"/>
    </source>
</evidence>
<evidence type="ECO:0000256" key="1">
    <source>
        <dbReference type="SAM" id="Phobius"/>
    </source>
</evidence>